<dbReference type="PANTHER" id="PTHR42852">
    <property type="entry name" value="THIOL:DISULFIDE INTERCHANGE PROTEIN DSBE"/>
    <property type="match status" value="1"/>
</dbReference>
<dbReference type="InterPro" id="IPR013766">
    <property type="entry name" value="Thioredoxin_domain"/>
</dbReference>
<dbReference type="PROSITE" id="PS51352">
    <property type="entry name" value="THIOREDOXIN_2"/>
    <property type="match status" value="1"/>
</dbReference>
<reference evidence="7 8" key="1">
    <citation type="submission" date="2018-02" db="EMBL/GenBank/DDBJ databases">
        <title>Genome sequences of Apibacter spp., gut symbionts of Asian honey bees.</title>
        <authorList>
            <person name="Kwong W.K."/>
            <person name="Steele M.I."/>
            <person name="Moran N.A."/>
        </authorList>
    </citation>
    <scope>NUCLEOTIDE SEQUENCE [LARGE SCALE GENOMIC DNA]</scope>
    <source>
        <strain evidence="8">wkB301</strain>
    </source>
</reference>
<dbReference type="Proteomes" id="UP000238042">
    <property type="component" value="Unassembled WGS sequence"/>
</dbReference>
<dbReference type="GO" id="GO:0016491">
    <property type="term" value="F:oxidoreductase activity"/>
    <property type="evidence" value="ECO:0007669"/>
    <property type="project" value="InterPro"/>
</dbReference>
<gene>
    <name evidence="7" type="ORF">C4S77_00570</name>
</gene>
<dbReference type="GO" id="GO:0017004">
    <property type="term" value="P:cytochrome complex assembly"/>
    <property type="evidence" value="ECO:0007669"/>
    <property type="project" value="UniProtKB-KW"/>
</dbReference>
<feature type="chain" id="PRO_5015497290" description="Thioredoxin domain-containing protein" evidence="5">
    <location>
        <begin position="18"/>
        <end position="439"/>
    </location>
</feature>
<protein>
    <recommendedName>
        <fullName evidence="6">Thioredoxin domain-containing protein</fullName>
    </recommendedName>
</protein>
<evidence type="ECO:0000256" key="1">
    <source>
        <dbReference type="ARBA" id="ARBA00004196"/>
    </source>
</evidence>
<comment type="subcellular location">
    <subcellularLocation>
        <location evidence="1">Cell envelope</location>
    </subcellularLocation>
</comment>
<keyword evidence="3" id="KW-1015">Disulfide bond</keyword>
<dbReference type="CDD" id="cd02966">
    <property type="entry name" value="TlpA_like_family"/>
    <property type="match status" value="1"/>
</dbReference>
<evidence type="ECO:0000259" key="6">
    <source>
        <dbReference type="PROSITE" id="PS51352"/>
    </source>
</evidence>
<dbReference type="GO" id="GO:0030313">
    <property type="term" value="C:cell envelope"/>
    <property type="evidence" value="ECO:0007669"/>
    <property type="project" value="UniProtKB-SubCell"/>
</dbReference>
<dbReference type="Pfam" id="PF08534">
    <property type="entry name" value="Redoxin"/>
    <property type="match status" value="1"/>
</dbReference>
<dbReference type="InterPro" id="IPR013740">
    <property type="entry name" value="Redoxin"/>
</dbReference>
<feature type="signal peptide" evidence="5">
    <location>
        <begin position="1"/>
        <end position="17"/>
    </location>
</feature>
<evidence type="ECO:0000256" key="2">
    <source>
        <dbReference type="ARBA" id="ARBA00022748"/>
    </source>
</evidence>
<dbReference type="OrthoDB" id="6399635at2"/>
<name>A0A2S8AG18_9FLAO</name>
<dbReference type="SUPFAM" id="SSF52833">
    <property type="entry name" value="Thioredoxin-like"/>
    <property type="match status" value="1"/>
</dbReference>
<dbReference type="RefSeq" id="WP_105245297.1">
    <property type="nucleotide sequence ID" value="NZ_PSZM01000001.1"/>
</dbReference>
<proteinExistence type="predicted"/>
<dbReference type="PANTHER" id="PTHR42852:SF6">
    <property type="entry name" value="THIOL:DISULFIDE INTERCHANGE PROTEIN DSBE"/>
    <property type="match status" value="1"/>
</dbReference>
<evidence type="ECO:0000313" key="8">
    <source>
        <dbReference type="Proteomes" id="UP000238042"/>
    </source>
</evidence>
<dbReference type="PROSITE" id="PS00194">
    <property type="entry name" value="THIOREDOXIN_1"/>
    <property type="match status" value="1"/>
</dbReference>
<dbReference type="Gene3D" id="3.40.30.10">
    <property type="entry name" value="Glutaredoxin"/>
    <property type="match status" value="1"/>
</dbReference>
<feature type="domain" description="Thioredoxin" evidence="6">
    <location>
        <begin position="306"/>
        <end position="439"/>
    </location>
</feature>
<evidence type="ECO:0000313" key="7">
    <source>
        <dbReference type="EMBL" id="PQL95325.1"/>
    </source>
</evidence>
<evidence type="ECO:0000256" key="4">
    <source>
        <dbReference type="ARBA" id="ARBA00023284"/>
    </source>
</evidence>
<accession>A0A2S8AG18</accession>
<dbReference type="InterPro" id="IPR036249">
    <property type="entry name" value="Thioredoxin-like_sf"/>
</dbReference>
<keyword evidence="2" id="KW-0201">Cytochrome c-type biogenesis</keyword>
<dbReference type="EMBL" id="PSZM01000001">
    <property type="protein sequence ID" value="PQL95325.1"/>
    <property type="molecule type" value="Genomic_DNA"/>
</dbReference>
<dbReference type="InterPro" id="IPR017937">
    <property type="entry name" value="Thioredoxin_CS"/>
</dbReference>
<dbReference type="AlphaFoldDB" id="A0A2S8AG18"/>
<evidence type="ECO:0000256" key="3">
    <source>
        <dbReference type="ARBA" id="ARBA00023157"/>
    </source>
</evidence>
<keyword evidence="8" id="KW-1185">Reference proteome</keyword>
<comment type="caution">
    <text evidence="7">The sequence shown here is derived from an EMBL/GenBank/DDBJ whole genome shotgun (WGS) entry which is preliminary data.</text>
</comment>
<organism evidence="7 8">
    <name type="scientific">Apibacter adventoris</name>
    <dbReference type="NCBI Taxonomy" id="1679466"/>
    <lineage>
        <taxon>Bacteria</taxon>
        <taxon>Pseudomonadati</taxon>
        <taxon>Bacteroidota</taxon>
        <taxon>Flavobacteriia</taxon>
        <taxon>Flavobacteriales</taxon>
        <taxon>Weeksellaceae</taxon>
        <taxon>Apibacter</taxon>
    </lineage>
</organism>
<keyword evidence="4" id="KW-0676">Redox-active center</keyword>
<keyword evidence="5" id="KW-0732">Signal</keyword>
<sequence length="439" mass="50688">MKKLLMSCFLISSILQAQFNLKGTINNYFNKRVIIKLNKSFDDVLIGNLNTSINGEISIPIREKYHGIIEITLPDAKKSLTFISDNTNINFNITLNSDNNLQFNNAGNPINTIYQDYQNYDLKKNIILPELESIFKTYTPSEDFYNQIKNEIQKISNLKEPDLAPYPFLQYYIKTSELIKITENATNNNEVLIIQKQITEHFKNAGEEFETSGLGRSLLYNYLKSSASITNNQNEWEDKLDKSIQSLLEEVGEDTSRGQDILSATINFLNSYGITKLSNKYMKEAESLTCEISPDLKNTIEKNNNIKEGKIIPNIKFTHKLDGKYSSLYDIKTKYKLILVWATWCGHCKREIPYIKQFYDNFKKSGGEIIGFAIEYEKEPWEKMIQDIPWLNDSDFLYWDSNFSKELNISGTPTLFLVDKNNKILKISAKISDITNLIK</sequence>
<evidence type="ECO:0000256" key="5">
    <source>
        <dbReference type="SAM" id="SignalP"/>
    </source>
</evidence>
<dbReference type="InterPro" id="IPR050553">
    <property type="entry name" value="Thioredoxin_ResA/DsbE_sf"/>
</dbReference>